<evidence type="ECO:0000256" key="1">
    <source>
        <dbReference type="SAM" id="MobiDB-lite"/>
    </source>
</evidence>
<feature type="transmembrane region" description="Helical" evidence="2">
    <location>
        <begin position="91"/>
        <end position="108"/>
    </location>
</feature>
<keyword evidence="2" id="KW-0472">Membrane</keyword>
<dbReference type="Proteomes" id="UP000504606">
    <property type="component" value="Unplaced"/>
</dbReference>
<feature type="transmembrane region" description="Helical" evidence="2">
    <location>
        <begin position="61"/>
        <end position="79"/>
    </location>
</feature>
<proteinExistence type="predicted"/>
<gene>
    <name evidence="4" type="primary">LOC127752161</name>
</gene>
<keyword evidence="3" id="KW-1185">Reference proteome</keyword>
<evidence type="ECO:0000256" key="2">
    <source>
        <dbReference type="SAM" id="Phobius"/>
    </source>
</evidence>
<reference evidence="4" key="1">
    <citation type="submission" date="2025-08" db="UniProtKB">
        <authorList>
            <consortium name="RefSeq"/>
        </authorList>
    </citation>
    <scope>IDENTIFICATION</scope>
    <source>
        <tissue evidence="4">Whole organism</tissue>
    </source>
</reference>
<keyword evidence="2" id="KW-0812">Transmembrane</keyword>
<dbReference type="AlphaFoldDB" id="A0A9C6XBQ2"/>
<feature type="non-terminal residue" evidence="4">
    <location>
        <position position="166"/>
    </location>
</feature>
<organism evidence="3 4">
    <name type="scientific">Frankliniella occidentalis</name>
    <name type="common">Western flower thrips</name>
    <name type="synonym">Euthrips occidentalis</name>
    <dbReference type="NCBI Taxonomy" id="133901"/>
    <lineage>
        <taxon>Eukaryota</taxon>
        <taxon>Metazoa</taxon>
        <taxon>Ecdysozoa</taxon>
        <taxon>Arthropoda</taxon>
        <taxon>Hexapoda</taxon>
        <taxon>Insecta</taxon>
        <taxon>Pterygota</taxon>
        <taxon>Neoptera</taxon>
        <taxon>Paraneoptera</taxon>
        <taxon>Thysanoptera</taxon>
        <taxon>Terebrantia</taxon>
        <taxon>Thripoidea</taxon>
        <taxon>Thripidae</taxon>
        <taxon>Frankliniella</taxon>
    </lineage>
</organism>
<feature type="transmembrane region" description="Helical" evidence="2">
    <location>
        <begin position="128"/>
        <end position="149"/>
    </location>
</feature>
<feature type="region of interest" description="Disordered" evidence="1">
    <location>
        <begin position="1"/>
        <end position="56"/>
    </location>
</feature>
<protein>
    <submittedName>
        <fullName evidence="4">Uncharacterized protein LOC127752161</fullName>
    </submittedName>
</protein>
<sequence length="166" mass="18303">MASSLPLHHTPAPPRRPTRAVAPLQKHTVLTVQAADARTRTQAPGAPSKPRPEPSRPLFDGLQLIVYSGAALGIVPISFRPLRVGFHPVRSTLPYALLVQAYTWWGAFFEMPWIGRSLAPQVLEGAAIRFWNMHSTLHLAGCLIVLVFWMEAGNIQQLRAVCDSLL</sequence>
<evidence type="ECO:0000313" key="3">
    <source>
        <dbReference type="Proteomes" id="UP000504606"/>
    </source>
</evidence>
<dbReference type="RefSeq" id="XP_052132800.1">
    <property type="nucleotide sequence ID" value="XM_052276840.1"/>
</dbReference>
<dbReference type="KEGG" id="foc:127752161"/>
<accession>A0A9C6XBQ2</accession>
<dbReference type="OrthoDB" id="10526541at2759"/>
<keyword evidence="2" id="KW-1133">Transmembrane helix</keyword>
<name>A0A9C6XBQ2_FRAOC</name>
<feature type="compositionally biased region" description="Low complexity" evidence="1">
    <location>
        <begin position="1"/>
        <end position="10"/>
    </location>
</feature>
<evidence type="ECO:0000313" key="4">
    <source>
        <dbReference type="RefSeq" id="XP_052132800.1"/>
    </source>
</evidence>
<dbReference type="GeneID" id="127752161"/>